<name>J9BTW3_9ZZZZ</name>
<reference evidence="1" key="1">
    <citation type="journal article" date="2012" name="PLoS ONE">
        <title>Gene sets for utilization of primary and secondary nutrition supplies in the distal gut of endangered iberian lynx.</title>
        <authorList>
            <person name="Alcaide M."/>
            <person name="Messina E."/>
            <person name="Richter M."/>
            <person name="Bargiela R."/>
            <person name="Peplies J."/>
            <person name="Huws S.A."/>
            <person name="Newbold C.J."/>
            <person name="Golyshin P.N."/>
            <person name="Simon M.A."/>
            <person name="Lopez G."/>
            <person name="Yakimov M.M."/>
            <person name="Ferrer M."/>
        </authorList>
    </citation>
    <scope>NUCLEOTIDE SEQUENCE</scope>
</reference>
<proteinExistence type="predicted"/>
<accession>J9BTW3</accession>
<gene>
    <name evidence="1" type="ORF">EVA_20884</name>
</gene>
<comment type="caution">
    <text evidence="1">The sequence shown here is derived from an EMBL/GenBank/DDBJ whole genome shotgun (WGS) entry which is preliminary data.</text>
</comment>
<dbReference type="EMBL" id="AMCI01008459">
    <property type="protein sequence ID" value="EJW91010.1"/>
    <property type="molecule type" value="Genomic_DNA"/>
</dbReference>
<dbReference type="AlphaFoldDB" id="J9BTW3"/>
<protein>
    <submittedName>
        <fullName evidence="1">Uncharacterized protein</fullName>
    </submittedName>
</protein>
<sequence length="27" mass="3109">MKKNYSSHAHNSTRTALAPYSLWALLF</sequence>
<evidence type="ECO:0000313" key="1">
    <source>
        <dbReference type="EMBL" id="EJW91010.1"/>
    </source>
</evidence>
<organism evidence="1">
    <name type="scientific">gut metagenome</name>
    <dbReference type="NCBI Taxonomy" id="749906"/>
    <lineage>
        <taxon>unclassified sequences</taxon>
        <taxon>metagenomes</taxon>
        <taxon>organismal metagenomes</taxon>
    </lineage>
</organism>
<feature type="non-terminal residue" evidence="1">
    <location>
        <position position="27"/>
    </location>
</feature>